<dbReference type="Pfam" id="PF12804">
    <property type="entry name" value="NTP_transf_3"/>
    <property type="match status" value="1"/>
</dbReference>
<dbReference type="CDD" id="cd04182">
    <property type="entry name" value="GT_2_like_f"/>
    <property type="match status" value="1"/>
</dbReference>
<gene>
    <name evidence="3" type="ORF">CSC78_08640</name>
</gene>
<proteinExistence type="predicted"/>
<dbReference type="InterPro" id="IPR029044">
    <property type="entry name" value="Nucleotide-diphossugar_trans"/>
</dbReference>
<evidence type="ECO:0000256" key="1">
    <source>
        <dbReference type="ARBA" id="ARBA00022842"/>
    </source>
</evidence>
<feature type="domain" description="MobA-like NTP transferase" evidence="2">
    <location>
        <begin position="7"/>
        <end position="165"/>
    </location>
</feature>
<dbReference type="PANTHER" id="PTHR43777">
    <property type="entry name" value="MOLYBDENUM COFACTOR CYTIDYLYLTRANSFERASE"/>
    <property type="match status" value="1"/>
</dbReference>
<dbReference type="PANTHER" id="PTHR43777:SF1">
    <property type="entry name" value="MOLYBDENUM COFACTOR CYTIDYLYLTRANSFERASE"/>
    <property type="match status" value="1"/>
</dbReference>
<name>A0ABQ6ZHW3_9GAMM</name>
<dbReference type="InterPro" id="IPR025877">
    <property type="entry name" value="MobA-like_NTP_Trfase"/>
</dbReference>
<keyword evidence="4" id="KW-1185">Reference proteome</keyword>
<organism evidence="3 4">
    <name type="scientific">Pseudoxanthomonas japonensis</name>
    <dbReference type="NCBI Taxonomy" id="69284"/>
    <lineage>
        <taxon>Bacteria</taxon>
        <taxon>Pseudomonadati</taxon>
        <taxon>Pseudomonadota</taxon>
        <taxon>Gammaproteobacteria</taxon>
        <taxon>Lysobacterales</taxon>
        <taxon>Lysobacteraceae</taxon>
        <taxon>Pseudoxanthomonas</taxon>
    </lineage>
</organism>
<dbReference type="Gene3D" id="3.90.550.10">
    <property type="entry name" value="Spore Coat Polysaccharide Biosynthesis Protein SpsA, Chain A"/>
    <property type="match status" value="1"/>
</dbReference>
<dbReference type="SUPFAM" id="SSF53448">
    <property type="entry name" value="Nucleotide-diphospho-sugar transferases"/>
    <property type="match status" value="1"/>
</dbReference>
<comment type="caution">
    <text evidence="3">The sequence shown here is derived from an EMBL/GenBank/DDBJ whole genome shotgun (WGS) entry which is preliminary data.</text>
</comment>
<protein>
    <recommendedName>
        <fullName evidence="2">MobA-like NTP transferase domain-containing protein</fullName>
    </recommendedName>
</protein>
<dbReference type="RefSeq" id="WP_162337505.1">
    <property type="nucleotide sequence ID" value="NZ_JBHSRQ010000015.1"/>
</dbReference>
<dbReference type="EMBL" id="PDWW01000009">
    <property type="protein sequence ID" value="KAF1725522.1"/>
    <property type="molecule type" value="Genomic_DNA"/>
</dbReference>
<reference evidence="3 4" key="1">
    <citation type="submission" date="2017-10" db="EMBL/GenBank/DDBJ databases">
        <title>Whole genome sequencing of members of genus Pseudoxanthomonas.</title>
        <authorList>
            <person name="Kumar S."/>
            <person name="Bansal K."/>
            <person name="Kaur A."/>
            <person name="Patil P."/>
            <person name="Sharma S."/>
            <person name="Patil P.B."/>
        </authorList>
    </citation>
    <scope>NUCLEOTIDE SEQUENCE [LARGE SCALE GENOMIC DNA]</scope>
    <source>
        <strain evidence="3 4">DSM 17109</strain>
    </source>
</reference>
<evidence type="ECO:0000259" key="2">
    <source>
        <dbReference type="Pfam" id="PF12804"/>
    </source>
</evidence>
<sequence length="201" mass="20673">MIATHAAVVLAAGGSTRLGRPKQLLTRDGETLVHRAARLALESGASRVLVVVGAYADDVAAAVRDSPVERVVNGRWSEGLAGSVRITAESLATHAHATLLLTCDQPALEVDHLQSLLDASRRAPSGSAATRFGDRVGIPAVVAPTLMRAALAVQGDRGLRDVLNAEGAGVIACDAPDLGLDIDTPDDVAVAVSRGWLDPLG</sequence>
<evidence type="ECO:0000313" key="3">
    <source>
        <dbReference type="EMBL" id="KAF1725522.1"/>
    </source>
</evidence>
<accession>A0ABQ6ZHW3</accession>
<dbReference type="Proteomes" id="UP000781710">
    <property type="component" value="Unassembled WGS sequence"/>
</dbReference>
<keyword evidence="1" id="KW-0460">Magnesium</keyword>
<evidence type="ECO:0000313" key="4">
    <source>
        <dbReference type="Proteomes" id="UP000781710"/>
    </source>
</evidence>